<dbReference type="Gene3D" id="1.10.287.950">
    <property type="entry name" value="Methyl-accepting chemotaxis protein"/>
    <property type="match status" value="1"/>
</dbReference>
<dbReference type="InterPro" id="IPR017501">
    <property type="entry name" value="Phage_infect_YhgE_C"/>
</dbReference>
<dbReference type="Pfam" id="PF12698">
    <property type="entry name" value="ABC2_membrane_3"/>
    <property type="match status" value="1"/>
</dbReference>
<dbReference type="NCBIfam" id="TIGR03057">
    <property type="entry name" value="xxxLxxG_by_4"/>
    <property type="match status" value="3"/>
</dbReference>
<dbReference type="NCBIfam" id="TIGR03061">
    <property type="entry name" value="pip_yhgE_Nterm"/>
    <property type="match status" value="1"/>
</dbReference>
<dbReference type="InterPro" id="IPR051328">
    <property type="entry name" value="T7SS_ABC-Transporter"/>
</dbReference>
<evidence type="ECO:0000256" key="2">
    <source>
        <dbReference type="ARBA" id="ARBA00022692"/>
    </source>
</evidence>
<feature type="transmembrane region" description="Helical" evidence="5">
    <location>
        <begin position="502"/>
        <end position="522"/>
    </location>
</feature>
<dbReference type="InterPro" id="IPR017500">
    <property type="entry name" value="Phage_infect_YhgE_N"/>
</dbReference>
<dbReference type="EMBL" id="FQXU01000006">
    <property type="protein sequence ID" value="SHI13548.1"/>
    <property type="molecule type" value="Genomic_DNA"/>
</dbReference>
<evidence type="ECO:0000256" key="3">
    <source>
        <dbReference type="ARBA" id="ARBA00022989"/>
    </source>
</evidence>
<feature type="domain" description="ABC-2 type transporter transmembrane" evidence="6">
    <location>
        <begin position="21"/>
        <end position="162"/>
    </location>
</feature>
<comment type="subcellular location">
    <subcellularLocation>
        <location evidence="1">Membrane</location>
        <topology evidence="1">Multi-pass membrane protein</topology>
    </subcellularLocation>
</comment>
<feature type="transmembrane region" description="Helical" evidence="5">
    <location>
        <begin position="567"/>
        <end position="589"/>
    </location>
</feature>
<evidence type="ECO:0000313" key="8">
    <source>
        <dbReference type="Proteomes" id="UP000184241"/>
    </source>
</evidence>
<dbReference type="RefSeq" id="WP_073019370.1">
    <property type="nucleotide sequence ID" value="NZ_FQXU01000006.1"/>
</dbReference>
<evidence type="ECO:0000259" key="6">
    <source>
        <dbReference type="Pfam" id="PF12698"/>
    </source>
</evidence>
<dbReference type="Gene3D" id="3.40.1710.10">
    <property type="entry name" value="abc type-2 transporter like domain"/>
    <property type="match status" value="1"/>
</dbReference>
<gene>
    <name evidence="7" type="ORF">SAMN02745941_02177</name>
</gene>
<evidence type="ECO:0000313" key="7">
    <source>
        <dbReference type="EMBL" id="SHI13548.1"/>
    </source>
</evidence>
<dbReference type="InterPro" id="IPR013525">
    <property type="entry name" value="ABC2_TM"/>
</dbReference>
<organism evidence="7 8">
    <name type="scientific">Clostridium intestinale DSM 6191</name>
    <dbReference type="NCBI Taxonomy" id="1121320"/>
    <lineage>
        <taxon>Bacteria</taxon>
        <taxon>Bacillati</taxon>
        <taxon>Bacillota</taxon>
        <taxon>Clostridia</taxon>
        <taxon>Eubacteriales</taxon>
        <taxon>Clostridiaceae</taxon>
        <taxon>Clostridium</taxon>
    </lineage>
</organism>
<proteinExistence type="predicted"/>
<keyword evidence="4 5" id="KW-0472">Membrane</keyword>
<name>A0A1M5YNU0_9CLOT</name>
<sequence>MNKTNKFNAKKSVIGILIISVIAVTLIPMLYSSIYLSAFWDVYGKLDNVPVAFVSMDKPIVKDNKKYNIGQDLQDNLKDNKKVQWNFVNYDDAKAGVEGNKYYAMIVIPEDFSQKIADSKDGVFNKPEIIYEANKGRNYIFSQISEKVATSIKSEIAENIQEETSKALVDNLYDIKKSLGDASDGANKLQDGTQQLYDGSKDLSNGLIKASNGSGELQKGLKDAAKGESQVYNGINSLSIGLNQLKEGLTQKNDKVDQLVVGAKGVSDGANAIYGKASDANIKLSQNLNSAAAGIKDVSSYINTSDALIASVLETYKTTGNLDVATLMKAQAILDGVKSKDISSNIAYPLSQSANSLQPLVDGLGTLKGGAKQVADGTSELVKGIEASQIQAAVGVDQLIAGTSSLKDGSGQILQGLNTAADKTGELSSGLSQLSNGANTLNSGLNDANEGSKELKNGLNSGYTDMTNNLKFTSDNMADFVKEPVVLNENTINNVEYYGEGLAPYFVSLSLWLGAMFINLLLSLVKKFDLIKGKFFNSFLGKFVLGTVIAVVQALLVSVVLTNGLNIHTVSMTTFFITNMFISVVYFSVMYGASHAIGIVATPIMFIIFLLQLASSGGTFPIETAPTFFKIINEYIPMTYAVSILRMVTSGINSVVFNKDVFILLIFMLAFLCGGLVIRAIINISQKEKKSNENLKAA</sequence>
<dbReference type="PANTHER" id="PTHR43077:SF5">
    <property type="entry name" value="PHAGE INFECTION PROTEIN"/>
    <property type="match status" value="1"/>
</dbReference>
<dbReference type="SUPFAM" id="SSF58104">
    <property type="entry name" value="Methyl-accepting chemotaxis protein (MCP) signaling domain"/>
    <property type="match status" value="1"/>
</dbReference>
<accession>A0A1M5YNU0</accession>
<evidence type="ECO:0000256" key="4">
    <source>
        <dbReference type="ARBA" id="ARBA00023136"/>
    </source>
</evidence>
<evidence type="ECO:0000256" key="1">
    <source>
        <dbReference type="ARBA" id="ARBA00004141"/>
    </source>
</evidence>
<feature type="transmembrane region" description="Helical" evidence="5">
    <location>
        <begin position="661"/>
        <end position="682"/>
    </location>
</feature>
<dbReference type="Proteomes" id="UP000184241">
    <property type="component" value="Unassembled WGS sequence"/>
</dbReference>
<protein>
    <submittedName>
        <fullName evidence="7">Putative membrane protein</fullName>
    </submittedName>
</protein>
<feature type="transmembrane region" description="Helical" evidence="5">
    <location>
        <begin position="596"/>
        <end position="614"/>
    </location>
</feature>
<dbReference type="GO" id="GO:0140359">
    <property type="term" value="F:ABC-type transporter activity"/>
    <property type="evidence" value="ECO:0007669"/>
    <property type="project" value="InterPro"/>
</dbReference>
<dbReference type="PANTHER" id="PTHR43077">
    <property type="entry name" value="TRANSPORT PERMEASE YVFS-RELATED"/>
    <property type="match status" value="1"/>
</dbReference>
<dbReference type="NCBIfam" id="TIGR03062">
    <property type="entry name" value="pip_yhgE_Cterm"/>
    <property type="match status" value="1"/>
</dbReference>
<dbReference type="InterPro" id="IPR023908">
    <property type="entry name" value="xxxLxxG_rpt"/>
</dbReference>
<reference evidence="7 8" key="1">
    <citation type="submission" date="2016-11" db="EMBL/GenBank/DDBJ databases">
        <authorList>
            <person name="Jaros S."/>
            <person name="Januszkiewicz K."/>
            <person name="Wedrychowicz H."/>
        </authorList>
    </citation>
    <scope>NUCLEOTIDE SEQUENCE [LARGE SCALE GENOMIC DNA]</scope>
    <source>
        <strain evidence="7 8">DSM 6191</strain>
    </source>
</reference>
<evidence type="ECO:0000256" key="5">
    <source>
        <dbReference type="SAM" id="Phobius"/>
    </source>
</evidence>
<feature type="transmembrane region" description="Helical" evidence="5">
    <location>
        <begin position="12"/>
        <end position="31"/>
    </location>
</feature>
<keyword evidence="3 5" id="KW-1133">Transmembrane helix</keyword>
<dbReference type="AlphaFoldDB" id="A0A1M5YNU0"/>
<feature type="transmembrane region" description="Helical" evidence="5">
    <location>
        <begin position="543"/>
        <end position="561"/>
    </location>
</feature>
<keyword evidence="2 5" id="KW-0812">Transmembrane</keyword>
<dbReference type="GO" id="GO:0016020">
    <property type="term" value="C:membrane"/>
    <property type="evidence" value="ECO:0007669"/>
    <property type="project" value="UniProtKB-SubCell"/>
</dbReference>